<dbReference type="KEGG" id="clec:106674447"/>
<name>A0A8I6SDV4_CIMLE</name>
<dbReference type="SMART" id="SM00020">
    <property type="entry name" value="Tryp_SPc"/>
    <property type="match status" value="1"/>
</dbReference>
<dbReference type="InterPro" id="IPR050430">
    <property type="entry name" value="Peptidase_S1"/>
</dbReference>
<protein>
    <recommendedName>
        <fullName evidence="8">Peptidase S1 domain-containing protein</fullName>
    </recommendedName>
</protein>
<dbReference type="Proteomes" id="UP000494040">
    <property type="component" value="Unassembled WGS sequence"/>
</dbReference>
<evidence type="ECO:0000256" key="3">
    <source>
        <dbReference type="ARBA" id="ARBA00022801"/>
    </source>
</evidence>
<dbReference type="InterPro" id="IPR033116">
    <property type="entry name" value="TRYPSIN_SER"/>
</dbReference>
<evidence type="ECO:0000256" key="7">
    <source>
        <dbReference type="SAM" id="SignalP"/>
    </source>
</evidence>
<keyword evidence="6" id="KW-0472">Membrane</keyword>
<keyword evidence="7" id="KW-0732">Signal</keyword>
<dbReference type="InterPro" id="IPR009003">
    <property type="entry name" value="Peptidase_S1_PA"/>
</dbReference>
<dbReference type="PRINTS" id="PR00722">
    <property type="entry name" value="CHYMOTRYPSIN"/>
</dbReference>
<dbReference type="PANTHER" id="PTHR24276:SF98">
    <property type="entry name" value="FI18310P1-RELATED"/>
    <property type="match status" value="1"/>
</dbReference>
<dbReference type="Gene3D" id="2.40.10.10">
    <property type="entry name" value="Trypsin-like serine proteases"/>
    <property type="match status" value="1"/>
</dbReference>
<evidence type="ECO:0000256" key="5">
    <source>
        <dbReference type="ARBA" id="ARBA00023157"/>
    </source>
</evidence>
<evidence type="ECO:0000256" key="1">
    <source>
        <dbReference type="ARBA" id="ARBA00007664"/>
    </source>
</evidence>
<feature type="domain" description="Peptidase S1" evidence="8">
    <location>
        <begin position="28"/>
        <end position="280"/>
    </location>
</feature>
<feature type="signal peptide" evidence="7">
    <location>
        <begin position="1"/>
        <end position="19"/>
    </location>
</feature>
<dbReference type="Pfam" id="PF00089">
    <property type="entry name" value="Trypsin"/>
    <property type="match status" value="1"/>
</dbReference>
<sequence length="303" mass="34089">MVFMRLVCLYLIYPRFTLGRLLHSEGKIIGGVYAEEGAYPFAVSFQFDFGRHFCGGNVLTEKTVLSACHCARLSREKRYFLFWRTETYAVAGSIDRTSKQTQKRLVSQFLSHKKCDVKQYGWVYDYGLAVLKNPFNILKIQNNIRPIQIENISLANDVQSMIRSRAVCRSMGWGSQVIVKPGAHYTGLSSVLKEVKINLMTYEACMELLCEPPKSRCVGDIEKRHQICGIGPDREDVCSGDSGSALVCNGKAVAITSWGPACGEYRYPTMYSLLNVPFQWTSGGNSILVNFLALLLIIFSIKR</sequence>
<evidence type="ECO:0000313" key="10">
    <source>
        <dbReference type="Proteomes" id="UP000494040"/>
    </source>
</evidence>
<evidence type="ECO:0000256" key="4">
    <source>
        <dbReference type="ARBA" id="ARBA00022825"/>
    </source>
</evidence>
<evidence type="ECO:0000256" key="2">
    <source>
        <dbReference type="ARBA" id="ARBA00022670"/>
    </source>
</evidence>
<dbReference type="PANTHER" id="PTHR24276">
    <property type="entry name" value="POLYSERASE-RELATED"/>
    <property type="match status" value="1"/>
</dbReference>
<keyword evidence="6" id="KW-0812">Transmembrane</keyword>
<evidence type="ECO:0000313" key="9">
    <source>
        <dbReference type="EnsemblMetazoa" id="XP_014262659.1"/>
    </source>
</evidence>
<gene>
    <name evidence="9" type="primary">106674447</name>
</gene>
<proteinExistence type="inferred from homology"/>
<dbReference type="SUPFAM" id="SSF50494">
    <property type="entry name" value="Trypsin-like serine proteases"/>
    <property type="match status" value="1"/>
</dbReference>
<dbReference type="OrthoDB" id="6576428at2759"/>
<evidence type="ECO:0000259" key="8">
    <source>
        <dbReference type="PROSITE" id="PS50240"/>
    </source>
</evidence>
<dbReference type="CDD" id="cd00190">
    <property type="entry name" value="Tryp_SPc"/>
    <property type="match status" value="1"/>
</dbReference>
<dbReference type="GO" id="GO:0006508">
    <property type="term" value="P:proteolysis"/>
    <property type="evidence" value="ECO:0007669"/>
    <property type="project" value="UniProtKB-KW"/>
</dbReference>
<dbReference type="InterPro" id="IPR043504">
    <property type="entry name" value="Peptidase_S1_PA_chymotrypsin"/>
</dbReference>
<evidence type="ECO:0000256" key="6">
    <source>
        <dbReference type="SAM" id="Phobius"/>
    </source>
</evidence>
<dbReference type="InterPro" id="IPR001254">
    <property type="entry name" value="Trypsin_dom"/>
</dbReference>
<reference evidence="9" key="1">
    <citation type="submission" date="2022-01" db="UniProtKB">
        <authorList>
            <consortium name="EnsemblMetazoa"/>
        </authorList>
    </citation>
    <scope>IDENTIFICATION</scope>
</reference>
<keyword evidence="4" id="KW-0720">Serine protease</keyword>
<keyword evidence="6" id="KW-1133">Transmembrane helix</keyword>
<dbReference type="EnsemblMetazoa" id="XM_014407173.2">
    <property type="protein sequence ID" value="XP_014262659.1"/>
    <property type="gene ID" value="LOC106674447"/>
</dbReference>
<keyword evidence="5" id="KW-1015">Disulfide bond</keyword>
<keyword evidence="3" id="KW-0378">Hydrolase</keyword>
<keyword evidence="2" id="KW-0645">Protease</keyword>
<keyword evidence="10" id="KW-1185">Reference proteome</keyword>
<dbReference type="PROSITE" id="PS50240">
    <property type="entry name" value="TRYPSIN_DOM"/>
    <property type="match status" value="1"/>
</dbReference>
<dbReference type="AlphaFoldDB" id="A0A8I6SDV4"/>
<organism evidence="9 10">
    <name type="scientific">Cimex lectularius</name>
    <name type="common">Bed bug</name>
    <name type="synonym">Acanthia lectularia</name>
    <dbReference type="NCBI Taxonomy" id="79782"/>
    <lineage>
        <taxon>Eukaryota</taxon>
        <taxon>Metazoa</taxon>
        <taxon>Ecdysozoa</taxon>
        <taxon>Arthropoda</taxon>
        <taxon>Hexapoda</taxon>
        <taxon>Insecta</taxon>
        <taxon>Pterygota</taxon>
        <taxon>Neoptera</taxon>
        <taxon>Paraneoptera</taxon>
        <taxon>Hemiptera</taxon>
        <taxon>Heteroptera</taxon>
        <taxon>Panheteroptera</taxon>
        <taxon>Cimicomorpha</taxon>
        <taxon>Cimicidae</taxon>
        <taxon>Cimex</taxon>
    </lineage>
</organism>
<dbReference type="InterPro" id="IPR001314">
    <property type="entry name" value="Peptidase_S1A"/>
</dbReference>
<comment type="similarity">
    <text evidence="1">Belongs to the peptidase S1 family.</text>
</comment>
<accession>A0A8I6SDV4</accession>
<dbReference type="OMA" id="AIRDWIV"/>
<dbReference type="PROSITE" id="PS00135">
    <property type="entry name" value="TRYPSIN_SER"/>
    <property type="match status" value="1"/>
</dbReference>
<feature type="chain" id="PRO_5035282597" description="Peptidase S1 domain-containing protein" evidence="7">
    <location>
        <begin position="20"/>
        <end position="303"/>
    </location>
</feature>
<dbReference type="GO" id="GO:0004252">
    <property type="term" value="F:serine-type endopeptidase activity"/>
    <property type="evidence" value="ECO:0007669"/>
    <property type="project" value="InterPro"/>
</dbReference>
<feature type="transmembrane region" description="Helical" evidence="6">
    <location>
        <begin position="280"/>
        <end position="301"/>
    </location>
</feature>